<organism evidence="2 3">
    <name type="scientific">Aspergillus tanneri</name>
    <dbReference type="NCBI Taxonomy" id="1220188"/>
    <lineage>
        <taxon>Eukaryota</taxon>
        <taxon>Fungi</taxon>
        <taxon>Dikarya</taxon>
        <taxon>Ascomycota</taxon>
        <taxon>Pezizomycotina</taxon>
        <taxon>Eurotiomycetes</taxon>
        <taxon>Eurotiomycetidae</taxon>
        <taxon>Eurotiales</taxon>
        <taxon>Aspergillaceae</taxon>
        <taxon>Aspergillus</taxon>
        <taxon>Aspergillus subgen. Circumdati</taxon>
    </lineage>
</organism>
<evidence type="ECO:0000313" key="2">
    <source>
        <dbReference type="EMBL" id="KAA8645409.1"/>
    </source>
</evidence>
<evidence type="ECO:0000256" key="1">
    <source>
        <dbReference type="SAM" id="SignalP"/>
    </source>
</evidence>
<accession>A0A5M9MLT0</accession>
<protein>
    <submittedName>
        <fullName evidence="2">Uncharacterized protein</fullName>
    </submittedName>
</protein>
<gene>
    <name evidence="2" type="ORF">ATNIH1004_006828</name>
</gene>
<sequence>MAAPPIQSYLLGTIFLTFRVLSFLSAVKDYEMFGLPLEHETNASTISKSDLHKQTEDTSLSSGLCPQRSAWKFTTFTRIISATADADALIVAQFGGESCQDKVWGQLVTGVMLRAWAW</sequence>
<evidence type="ECO:0000313" key="3">
    <source>
        <dbReference type="Proteomes" id="UP000324241"/>
    </source>
</evidence>
<dbReference type="AlphaFoldDB" id="A0A5M9MLT0"/>
<dbReference type="Proteomes" id="UP000324241">
    <property type="component" value="Unassembled WGS sequence"/>
</dbReference>
<dbReference type="RefSeq" id="XP_033424770.1">
    <property type="nucleotide sequence ID" value="XM_033571455.1"/>
</dbReference>
<dbReference type="OrthoDB" id="5070419at2759"/>
<feature type="signal peptide" evidence="1">
    <location>
        <begin position="1"/>
        <end position="26"/>
    </location>
</feature>
<dbReference type="EMBL" id="QUQM01000007">
    <property type="protein sequence ID" value="KAA8645409.1"/>
    <property type="molecule type" value="Genomic_DNA"/>
</dbReference>
<feature type="chain" id="PRO_5024438433" evidence="1">
    <location>
        <begin position="27"/>
        <end position="118"/>
    </location>
</feature>
<name>A0A5M9MLT0_9EURO</name>
<dbReference type="GeneID" id="54329530"/>
<proteinExistence type="predicted"/>
<keyword evidence="1" id="KW-0732">Signal</keyword>
<dbReference type="VEuPathDB" id="FungiDB:EYZ11_000412"/>
<reference evidence="2 3" key="1">
    <citation type="submission" date="2019-08" db="EMBL/GenBank/DDBJ databases">
        <title>The genome sequence of a newly discovered highly antifungal drug resistant Aspergillus species, Aspergillus tanneri NIH 1004.</title>
        <authorList>
            <person name="Mounaud S."/>
            <person name="Singh I."/>
            <person name="Joardar V."/>
            <person name="Pakala S."/>
            <person name="Pakala S."/>
            <person name="Venepally P."/>
            <person name="Chung J.K."/>
            <person name="Losada L."/>
            <person name="Nierman W.C."/>
        </authorList>
    </citation>
    <scope>NUCLEOTIDE SEQUENCE [LARGE SCALE GENOMIC DNA]</scope>
    <source>
        <strain evidence="2 3">NIH1004</strain>
    </source>
</reference>
<comment type="caution">
    <text evidence="2">The sequence shown here is derived from an EMBL/GenBank/DDBJ whole genome shotgun (WGS) entry which is preliminary data.</text>
</comment>